<dbReference type="AlphaFoldDB" id="A0AAX6HSB3"/>
<dbReference type="EMBL" id="JANAVB010007398">
    <property type="protein sequence ID" value="KAJ6843165.1"/>
    <property type="molecule type" value="Genomic_DNA"/>
</dbReference>
<dbReference type="Gene3D" id="1.10.510.10">
    <property type="entry name" value="Transferase(Phosphotransferase) domain 1"/>
    <property type="match status" value="1"/>
</dbReference>
<dbReference type="GO" id="GO:0061630">
    <property type="term" value="F:ubiquitin protein ligase activity"/>
    <property type="evidence" value="ECO:0007669"/>
    <property type="project" value="UniProtKB-EC"/>
</dbReference>
<dbReference type="GO" id="GO:0004672">
    <property type="term" value="F:protein kinase activity"/>
    <property type="evidence" value="ECO:0007669"/>
    <property type="project" value="InterPro"/>
</dbReference>
<name>A0AAX6HSB3_IRIPA</name>
<evidence type="ECO:0000313" key="5">
    <source>
        <dbReference type="EMBL" id="KAJ6843165.1"/>
    </source>
</evidence>
<dbReference type="InterPro" id="IPR008271">
    <property type="entry name" value="Ser/Thr_kinase_AS"/>
</dbReference>
<keyword evidence="6" id="KW-1185">Reference proteome</keyword>
<sequence>MAEFLQEMEVLGRMRHPNLVKLIGACVKLRALVYEFLPHGSVEDYLKENPRLLTWQMRTRIVYDICSALTFLHSIKPEPVVHGDLKPANILLDANFISKLADFGLCRFLPGGTASAAFLETHNIQGTQWYIDPDFLETGKLTAGCDVYSFGITMLRILTGAPAARVYRKVVRAIREKSLMATVDSAAGGWPENVAEYLARMGLECCEPERENSKLMKEISTGLQDILAKI</sequence>
<dbReference type="InterPro" id="IPR011009">
    <property type="entry name" value="Kinase-like_dom_sf"/>
</dbReference>
<dbReference type="InterPro" id="IPR000719">
    <property type="entry name" value="Prot_kinase_dom"/>
</dbReference>
<dbReference type="SUPFAM" id="SSF56112">
    <property type="entry name" value="Protein kinase-like (PK-like)"/>
    <property type="match status" value="1"/>
</dbReference>
<reference evidence="5" key="1">
    <citation type="journal article" date="2023" name="GigaByte">
        <title>Genome assembly of the bearded iris, Iris pallida Lam.</title>
        <authorList>
            <person name="Bruccoleri R.E."/>
            <person name="Oakeley E.J."/>
            <person name="Faust A.M.E."/>
            <person name="Altorfer M."/>
            <person name="Dessus-Babus S."/>
            <person name="Burckhardt D."/>
            <person name="Oertli M."/>
            <person name="Naumann U."/>
            <person name="Petersen F."/>
            <person name="Wong J."/>
        </authorList>
    </citation>
    <scope>NUCLEOTIDE SEQUENCE</scope>
    <source>
        <strain evidence="5">GSM-AAB239-AS_SAM_17_03QT</strain>
    </source>
</reference>
<proteinExistence type="predicted"/>
<comment type="caution">
    <text evidence="5">The sequence shown here is derived from an EMBL/GenBank/DDBJ whole genome shotgun (WGS) entry which is preliminary data.</text>
</comment>
<gene>
    <name evidence="5" type="ORF">M6B38_300520</name>
</gene>
<dbReference type="EC" id="2.3.2.27" evidence="2"/>
<dbReference type="InterPro" id="IPR001245">
    <property type="entry name" value="Ser-Thr/Tyr_kinase_cat_dom"/>
</dbReference>
<comment type="catalytic activity">
    <reaction evidence="1">
        <text>S-ubiquitinyl-[E2 ubiquitin-conjugating enzyme]-L-cysteine + [acceptor protein]-L-lysine = [E2 ubiquitin-conjugating enzyme]-L-cysteine + N(6)-ubiquitinyl-[acceptor protein]-L-lysine.</text>
        <dbReference type="EC" id="2.3.2.27"/>
    </reaction>
</comment>
<evidence type="ECO:0000313" key="6">
    <source>
        <dbReference type="Proteomes" id="UP001140949"/>
    </source>
</evidence>
<evidence type="ECO:0000256" key="2">
    <source>
        <dbReference type="ARBA" id="ARBA00012483"/>
    </source>
</evidence>
<evidence type="ECO:0000256" key="3">
    <source>
        <dbReference type="ARBA" id="ARBA00022786"/>
    </source>
</evidence>
<dbReference type="Proteomes" id="UP001140949">
    <property type="component" value="Unassembled WGS sequence"/>
</dbReference>
<accession>A0AAX6HSB3</accession>
<dbReference type="Pfam" id="PF07714">
    <property type="entry name" value="PK_Tyr_Ser-Thr"/>
    <property type="match status" value="1"/>
</dbReference>
<keyword evidence="3" id="KW-0833">Ubl conjugation pathway</keyword>
<dbReference type="PROSITE" id="PS50011">
    <property type="entry name" value="PROTEIN_KINASE_DOM"/>
    <property type="match status" value="1"/>
</dbReference>
<evidence type="ECO:0000256" key="1">
    <source>
        <dbReference type="ARBA" id="ARBA00000900"/>
    </source>
</evidence>
<dbReference type="SMART" id="SM00220">
    <property type="entry name" value="S_TKc"/>
    <property type="match status" value="1"/>
</dbReference>
<dbReference type="InterPro" id="IPR051348">
    <property type="entry name" value="U-box_ubiquitin_ligases"/>
</dbReference>
<dbReference type="GO" id="GO:0005524">
    <property type="term" value="F:ATP binding"/>
    <property type="evidence" value="ECO:0007669"/>
    <property type="project" value="InterPro"/>
</dbReference>
<dbReference type="PANTHER" id="PTHR45647:SF46">
    <property type="entry name" value="OS09G0569800 PROTEIN"/>
    <property type="match status" value="1"/>
</dbReference>
<feature type="domain" description="Protein kinase" evidence="4">
    <location>
        <begin position="1"/>
        <end position="230"/>
    </location>
</feature>
<reference evidence="5" key="2">
    <citation type="submission" date="2023-04" db="EMBL/GenBank/DDBJ databases">
        <authorList>
            <person name="Bruccoleri R.E."/>
            <person name="Oakeley E.J."/>
            <person name="Faust A.-M."/>
            <person name="Dessus-Babus S."/>
            <person name="Altorfer M."/>
            <person name="Burckhardt D."/>
            <person name="Oertli M."/>
            <person name="Naumann U."/>
            <person name="Petersen F."/>
            <person name="Wong J."/>
        </authorList>
    </citation>
    <scope>NUCLEOTIDE SEQUENCE</scope>
    <source>
        <strain evidence="5">GSM-AAB239-AS_SAM_17_03QT</strain>
        <tissue evidence="5">Leaf</tissue>
    </source>
</reference>
<dbReference type="PANTHER" id="PTHR45647">
    <property type="entry name" value="OS02G0152300 PROTEIN"/>
    <property type="match status" value="1"/>
</dbReference>
<dbReference type="PROSITE" id="PS00108">
    <property type="entry name" value="PROTEIN_KINASE_ST"/>
    <property type="match status" value="1"/>
</dbReference>
<evidence type="ECO:0000259" key="4">
    <source>
        <dbReference type="PROSITE" id="PS50011"/>
    </source>
</evidence>
<organism evidence="5 6">
    <name type="scientific">Iris pallida</name>
    <name type="common">Sweet iris</name>
    <dbReference type="NCBI Taxonomy" id="29817"/>
    <lineage>
        <taxon>Eukaryota</taxon>
        <taxon>Viridiplantae</taxon>
        <taxon>Streptophyta</taxon>
        <taxon>Embryophyta</taxon>
        <taxon>Tracheophyta</taxon>
        <taxon>Spermatophyta</taxon>
        <taxon>Magnoliopsida</taxon>
        <taxon>Liliopsida</taxon>
        <taxon>Asparagales</taxon>
        <taxon>Iridaceae</taxon>
        <taxon>Iridoideae</taxon>
        <taxon>Irideae</taxon>
        <taxon>Iris</taxon>
    </lineage>
</organism>
<protein>
    <recommendedName>
        <fullName evidence="2">RING-type E3 ubiquitin transferase</fullName>
        <ecNumber evidence="2">2.3.2.27</ecNumber>
    </recommendedName>
</protein>